<dbReference type="AlphaFoldDB" id="A0A4R2GR27"/>
<protein>
    <submittedName>
        <fullName evidence="2">Uncharacterized protein</fullName>
    </submittedName>
</protein>
<keyword evidence="1" id="KW-0472">Membrane</keyword>
<dbReference type="EMBL" id="SLWL01000009">
    <property type="protein sequence ID" value="TCO12421.1"/>
    <property type="molecule type" value="Genomic_DNA"/>
</dbReference>
<evidence type="ECO:0000313" key="2">
    <source>
        <dbReference type="EMBL" id="TCO12421.1"/>
    </source>
</evidence>
<name>A0A4R2GR27_9HYPH</name>
<feature type="transmembrane region" description="Helical" evidence="1">
    <location>
        <begin position="12"/>
        <end position="33"/>
    </location>
</feature>
<dbReference type="RefSeq" id="WP_165909984.1">
    <property type="nucleotide sequence ID" value="NZ_JBHUNN010000002.1"/>
</dbReference>
<keyword evidence="3" id="KW-1185">Reference proteome</keyword>
<comment type="caution">
    <text evidence="2">The sequence shown here is derived from an EMBL/GenBank/DDBJ whole genome shotgun (WGS) entry which is preliminary data.</text>
</comment>
<dbReference type="Proteomes" id="UP000294881">
    <property type="component" value="Unassembled WGS sequence"/>
</dbReference>
<reference evidence="2 3" key="1">
    <citation type="submission" date="2019-03" db="EMBL/GenBank/DDBJ databases">
        <title>Genomic Encyclopedia of Type Strains, Phase IV (KMG-IV): sequencing the most valuable type-strain genomes for metagenomic binning, comparative biology and taxonomic classification.</title>
        <authorList>
            <person name="Goeker M."/>
        </authorList>
    </citation>
    <scope>NUCLEOTIDE SEQUENCE [LARGE SCALE GENOMIC DNA]</scope>
    <source>
        <strain evidence="2 3">DSM 22958</strain>
    </source>
</reference>
<sequence length="56" mass="5968">MIQALASGFANFVVGVGALTMIAGAIGITGRIIDWALDARIYRRLFQRTRANGGES</sequence>
<evidence type="ECO:0000256" key="1">
    <source>
        <dbReference type="SAM" id="Phobius"/>
    </source>
</evidence>
<evidence type="ECO:0000313" key="3">
    <source>
        <dbReference type="Proteomes" id="UP000294881"/>
    </source>
</evidence>
<gene>
    <name evidence="2" type="ORF">EV666_10968</name>
</gene>
<proteinExistence type="predicted"/>
<keyword evidence="1" id="KW-0812">Transmembrane</keyword>
<keyword evidence="1" id="KW-1133">Transmembrane helix</keyword>
<organism evidence="2 3">
    <name type="scientific">Camelimonas lactis</name>
    <dbReference type="NCBI Taxonomy" id="659006"/>
    <lineage>
        <taxon>Bacteria</taxon>
        <taxon>Pseudomonadati</taxon>
        <taxon>Pseudomonadota</taxon>
        <taxon>Alphaproteobacteria</taxon>
        <taxon>Hyphomicrobiales</taxon>
        <taxon>Chelatococcaceae</taxon>
        <taxon>Camelimonas</taxon>
    </lineage>
</organism>
<accession>A0A4R2GR27</accession>